<feature type="coiled-coil region" evidence="1">
    <location>
        <begin position="651"/>
        <end position="678"/>
    </location>
</feature>
<evidence type="ECO:0000313" key="5">
    <source>
        <dbReference type="Proteomes" id="UP000002669"/>
    </source>
</evidence>
<dbReference type="PANTHER" id="PTHR19959:SF119">
    <property type="entry name" value="FUNGAL LIPASE-LIKE DOMAIN-CONTAINING PROTEIN"/>
    <property type="match status" value="1"/>
</dbReference>
<evidence type="ECO:0000256" key="1">
    <source>
        <dbReference type="SAM" id="Coils"/>
    </source>
</evidence>
<dbReference type="HOGENOM" id="CLU_001305_0_0_1"/>
<dbReference type="Proteomes" id="UP000002669">
    <property type="component" value="Unassembled WGS sequence"/>
</dbReference>
<feature type="compositionally biased region" description="Basic and acidic residues" evidence="2">
    <location>
        <begin position="21"/>
        <end position="33"/>
    </location>
</feature>
<dbReference type="GeneID" id="10024284"/>
<evidence type="ECO:0000313" key="4">
    <source>
        <dbReference type="EMBL" id="EFQ96674.1"/>
    </source>
</evidence>
<accession>E4V6F8</accession>
<dbReference type="eggNOG" id="KOG4626">
    <property type="taxonomic scope" value="Eukaryota"/>
</dbReference>
<dbReference type="AlphaFoldDB" id="E4V6F8"/>
<keyword evidence="5" id="KW-1185">Reference proteome</keyword>
<dbReference type="Pfam" id="PF13374">
    <property type="entry name" value="TPR_10"/>
    <property type="match status" value="1"/>
</dbReference>
<dbReference type="STRING" id="535722.E4V6F8"/>
<dbReference type="InterPro" id="IPR024983">
    <property type="entry name" value="CHAT_dom"/>
</dbReference>
<keyword evidence="1" id="KW-0175">Coiled coil</keyword>
<dbReference type="OMA" id="AGNHANG"/>
<dbReference type="Pfam" id="PF12770">
    <property type="entry name" value="CHAT"/>
    <property type="match status" value="1"/>
</dbReference>
<name>E4V6F8_ARTGP</name>
<proteinExistence type="predicted"/>
<dbReference type="EMBL" id="DS989831">
    <property type="protein sequence ID" value="EFQ96674.1"/>
    <property type="molecule type" value="Genomic_DNA"/>
</dbReference>
<dbReference type="OrthoDB" id="9991317at2759"/>
<dbReference type="VEuPathDB" id="FungiDB:MGYG_08597"/>
<protein>
    <recommendedName>
        <fullName evidence="3">CHAT domain-containing protein</fullName>
    </recommendedName>
</protein>
<reference evidence="5" key="1">
    <citation type="journal article" date="2012" name="MBio">
        <title>Comparative genome analysis of Trichophyton rubrum and related dermatophytes reveals candidate genes involved in infection.</title>
        <authorList>
            <person name="Martinez D.A."/>
            <person name="Oliver B.G."/>
            <person name="Graeser Y."/>
            <person name="Goldberg J.M."/>
            <person name="Li W."/>
            <person name="Martinez-Rossi N.M."/>
            <person name="Monod M."/>
            <person name="Shelest E."/>
            <person name="Barton R.C."/>
            <person name="Birch E."/>
            <person name="Brakhage A.A."/>
            <person name="Chen Z."/>
            <person name="Gurr S.J."/>
            <person name="Heiman D."/>
            <person name="Heitman J."/>
            <person name="Kosti I."/>
            <person name="Rossi A."/>
            <person name="Saif S."/>
            <person name="Samalova M."/>
            <person name="Saunders C.W."/>
            <person name="Shea T."/>
            <person name="Summerbell R.C."/>
            <person name="Xu J."/>
            <person name="Young S."/>
            <person name="Zeng Q."/>
            <person name="Birren B.W."/>
            <person name="Cuomo C.A."/>
            <person name="White T.C."/>
        </authorList>
    </citation>
    <scope>NUCLEOTIDE SEQUENCE [LARGE SCALE GENOMIC DNA]</scope>
    <source>
        <strain evidence="5">ATCC MYA-4604 / CBS 118893</strain>
    </source>
</reference>
<feature type="region of interest" description="Disordered" evidence="2">
    <location>
        <begin position="1"/>
        <end position="33"/>
    </location>
</feature>
<dbReference type="InterPro" id="IPR011990">
    <property type="entry name" value="TPR-like_helical_dom_sf"/>
</dbReference>
<dbReference type="PANTHER" id="PTHR19959">
    <property type="entry name" value="KINESIN LIGHT CHAIN"/>
    <property type="match status" value="1"/>
</dbReference>
<evidence type="ECO:0000256" key="2">
    <source>
        <dbReference type="SAM" id="MobiDB-lite"/>
    </source>
</evidence>
<gene>
    <name evidence="4" type="ORF">MGYG_08597</name>
</gene>
<organism evidence="5">
    <name type="scientific">Arthroderma gypseum (strain ATCC MYA-4604 / CBS 118893)</name>
    <name type="common">Microsporum gypseum</name>
    <dbReference type="NCBI Taxonomy" id="535722"/>
    <lineage>
        <taxon>Eukaryota</taxon>
        <taxon>Fungi</taxon>
        <taxon>Dikarya</taxon>
        <taxon>Ascomycota</taxon>
        <taxon>Pezizomycotina</taxon>
        <taxon>Eurotiomycetes</taxon>
        <taxon>Eurotiomycetidae</taxon>
        <taxon>Onygenales</taxon>
        <taxon>Arthrodermataceae</taxon>
        <taxon>Nannizzia</taxon>
    </lineage>
</organism>
<dbReference type="Gene3D" id="1.25.40.10">
    <property type="entry name" value="Tetratricopeptide repeat domain"/>
    <property type="match status" value="2"/>
</dbReference>
<feature type="domain" description="CHAT" evidence="3">
    <location>
        <begin position="794"/>
        <end position="1065"/>
    </location>
</feature>
<dbReference type="SUPFAM" id="SSF48452">
    <property type="entry name" value="TPR-like"/>
    <property type="match status" value="1"/>
</dbReference>
<dbReference type="RefSeq" id="XP_003169051.1">
    <property type="nucleotide sequence ID" value="XM_003169003.1"/>
</dbReference>
<dbReference type="InParanoid" id="E4V6F8"/>
<sequence length="1118" mass="124877">MDNDQEARPLGQEASATSSEDSPHRRDHCDDTGVRLGNRYLLSTGTEPDLDESIARMREAIDPLSPDNQTQARYKSILGKLLIEKFYLTGEAFPLNDSISLGREVINITPLGHPNRAEYLNTLAITLNLRFSKSNATADLEGAIQLGRETITITSPGATNREKYLNDLGTWLHDRYVRTGVVSDLEEAIRLEREAVTTTPNELDTAKYLNILGNLLIAKYDRAGDGADLEEALAIGQKVVKLTPKGHPNWPERLSNLASTLRHKYLRTKTLPNLERAFRMGKLAVAIMPEGYQEQATCLSVLGNVLYDKYLRTGAISDLEEAIRIGQKALDLTTKHHRDRESYLSNLAIMFDVKYLRIGMISDLDVAIQLGREAVDTSPETHICYPGRLNNLGNRYREKYLRLALMSELEEAIRLIQMAVDLTEDCPDYAMYLSNLSATFGDKYLRTREDCDIENAIQFGRKALDISPASSIDCARRLNNLGILFGYRYEKRGAISDLEEAIRLGRDAINKMPEELPERAGVLNDLGMRLGRKYIKTEDRVHLQDALSCHQLALRQLTASIMTRITAGREILHHCALILDWDGAYEAAEVALRLIPTLTTRSLTNADKQYILSQVVGLASDAAAASLNAGNGPFVTLGLLEQGRDVLASSLEEIRIDVLELQQRYPELAQRFLQLQNELDLPDPGSFPFQADSGETLMQKASRRYEAGKEFDSLICEIREQPGFKEFLLPPTDTEILATAKHGPIVVINVSQYRCDAILIEHHQIRSLGLPHLRSKDVIKRAEAANLATFEHLVWLWDNVMDPILNALGFTEPPSDANWPRVWWIPTGTLSKFPVHAAGRHIEGSSSTVLDRVMSSYSLSVKGMISGRRRQLDILAPFQALLVAMDHTPGSSRLPFAMKEVEALRGILAEMAINTIEPGRTKESITSYLQQCKIFHFAGHGYTDRINPSRSYLLLDDGKENPLTVASLLEMNLREHSPFLAYLSACGTGRIKNEKFTDQGIHLISAFQLAGFRHVIGTLWEVNDAVCVDIARIVYEALRDGVRAITDKTVCQGLHNASRVLRDRCLTMPITATITRAVGEPSLDADLRDIVLCDDDDDDDNNGQTLTLPWVAYVHYGV</sequence>
<evidence type="ECO:0000259" key="3">
    <source>
        <dbReference type="Pfam" id="PF12770"/>
    </source>
</evidence>